<feature type="compositionally biased region" description="Polar residues" evidence="4">
    <location>
        <begin position="738"/>
        <end position="754"/>
    </location>
</feature>
<feature type="region of interest" description="Disordered" evidence="4">
    <location>
        <begin position="375"/>
        <end position="403"/>
    </location>
</feature>
<evidence type="ECO:0000259" key="8">
    <source>
        <dbReference type="Pfam" id="PF23036"/>
    </source>
</evidence>
<keyword evidence="5" id="KW-0732">Signal</keyword>
<evidence type="ECO:0000313" key="10">
    <source>
        <dbReference type="EMBL" id="EDU46459.1"/>
    </source>
</evidence>
<feature type="compositionally biased region" description="Low complexity" evidence="4">
    <location>
        <begin position="346"/>
        <end position="356"/>
    </location>
</feature>
<reference evidence="11" key="1">
    <citation type="journal article" date="2013" name="G3 (Bethesda)">
        <title>Comparative genomics of a plant-pathogenic fungus, Pyrenophora tritici-repentis, reveals transduplication and the impact of repeat elements on pathogenicity and population divergence.</title>
        <authorList>
            <person name="Manning V.A."/>
            <person name="Pandelova I."/>
            <person name="Dhillon B."/>
            <person name="Wilhelm L.J."/>
            <person name="Goodwin S.B."/>
            <person name="Berlin A.M."/>
            <person name="Figueroa M."/>
            <person name="Freitag M."/>
            <person name="Hane J.K."/>
            <person name="Henrissat B."/>
            <person name="Holman W.H."/>
            <person name="Kodira C.D."/>
            <person name="Martin J."/>
            <person name="Oliver R.P."/>
            <person name="Robbertse B."/>
            <person name="Schackwitz W."/>
            <person name="Schwartz D.C."/>
            <person name="Spatafora J.W."/>
            <person name="Turgeon B.G."/>
            <person name="Yandava C."/>
            <person name="Young S."/>
            <person name="Zhou S."/>
            <person name="Zeng Q."/>
            <person name="Grigoriev I.V."/>
            <person name="Ma L.-J."/>
            <person name="Ciuffetti L.M."/>
        </authorList>
    </citation>
    <scope>NUCLEOTIDE SEQUENCE [LARGE SCALE GENOMIC DNA]</scope>
    <source>
        <strain evidence="11">Pt-1C-BFP</strain>
    </source>
</reference>
<dbReference type="GO" id="GO:0034498">
    <property type="term" value="P:early endosome to Golgi transport"/>
    <property type="evidence" value="ECO:0007669"/>
    <property type="project" value="TreeGrafter"/>
</dbReference>
<name>B2W2H3_PYRTR</name>
<dbReference type="Pfam" id="PF23036">
    <property type="entry name" value="TRAPPC10_1st"/>
    <property type="match status" value="2"/>
</dbReference>
<comment type="subcellular location">
    <subcellularLocation>
        <location evidence="1">Golgi apparatus</location>
    </subcellularLocation>
</comment>
<feature type="domain" description="ER membrane protein complex subunit 7 beta-sandwich" evidence="6">
    <location>
        <begin position="31"/>
        <end position="161"/>
    </location>
</feature>
<dbReference type="Proteomes" id="UP000001471">
    <property type="component" value="Unassembled WGS sequence"/>
</dbReference>
<evidence type="ECO:0000259" key="6">
    <source>
        <dbReference type="Pfam" id="PF09430"/>
    </source>
</evidence>
<dbReference type="OMA" id="YEIHANP"/>
<dbReference type="HOGENOM" id="CLU_001428_1_1_1"/>
<feature type="domain" description="TRAPPC10/Trs130 C-terminal" evidence="7">
    <location>
        <begin position="1490"/>
        <end position="1643"/>
    </location>
</feature>
<dbReference type="EMBL" id="DS231617">
    <property type="protein sequence ID" value="EDU46459.1"/>
    <property type="molecule type" value="Genomic_DNA"/>
</dbReference>
<feature type="compositionally biased region" description="Polar residues" evidence="4">
    <location>
        <begin position="702"/>
        <end position="713"/>
    </location>
</feature>
<feature type="compositionally biased region" description="Low complexity" evidence="4">
    <location>
        <begin position="1657"/>
        <end position="1668"/>
    </location>
</feature>
<evidence type="ECO:0000313" key="11">
    <source>
        <dbReference type="Proteomes" id="UP000001471"/>
    </source>
</evidence>
<feature type="compositionally biased region" description="Basic and acidic residues" evidence="4">
    <location>
        <begin position="717"/>
        <end position="729"/>
    </location>
</feature>
<feature type="chain" id="PRO_5002782845" evidence="5">
    <location>
        <begin position="18"/>
        <end position="1676"/>
    </location>
</feature>
<evidence type="ECO:0000259" key="7">
    <source>
        <dbReference type="Pfam" id="PF12584"/>
    </source>
</evidence>
<evidence type="ECO:0000259" key="9">
    <source>
        <dbReference type="Pfam" id="PF23274"/>
    </source>
</evidence>
<feature type="domain" description="TRAPPC10/Trs130 N-terminal" evidence="8">
    <location>
        <begin position="455"/>
        <end position="629"/>
    </location>
</feature>
<dbReference type="InterPro" id="IPR019008">
    <property type="entry name" value="Beta_sandwich_EMC7"/>
</dbReference>
<dbReference type="InterPro" id="IPR055505">
    <property type="entry name" value="DUF7077"/>
</dbReference>
<dbReference type="Pfam" id="PF12584">
    <property type="entry name" value="TRAPPC10"/>
    <property type="match status" value="1"/>
</dbReference>
<organism evidence="10 11">
    <name type="scientific">Pyrenophora tritici-repentis (strain Pt-1C-BFP)</name>
    <name type="common">Wheat tan spot fungus</name>
    <name type="synonym">Drechslera tritici-repentis</name>
    <dbReference type="NCBI Taxonomy" id="426418"/>
    <lineage>
        <taxon>Eukaryota</taxon>
        <taxon>Fungi</taxon>
        <taxon>Dikarya</taxon>
        <taxon>Ascomycota</taxon>
        <taxon>Pezizomycotina</taxon>
        <taxon>Dothideomycetes</taxon>
        <taxon>Pleosporomycetidae</taxon>
        <taxon>Pleosporales</taxon>
        <taxon>Pleosporineae</taxon>
        <taxon>Pleosporaceae</taxon>
        <taxon>Pyrenophora</taxon>
    </lineage>
</organism>
<dbReference type="GO" id="GO:0006891">
    <property type="term" value="P:intra-Golgi vesicle-mediated transport"/>
    <property type="evidence" value="ECO:0007669"/>
    <property type="project" value="TreeGrafter"/>
</dbReference>
<dbReference type="STRING" id="426418.B2W2H3"/>
<dbReference type="Pfam" id="PF09430">
    <property type="entry name" value="EMC7_beta-sandw"/>
    <property type="match status" value="1"/>
</dbReference>
<dbReference type="OrthoDB" id="10256906at2759"/>
<feature type="domain" description="TRAPPC10/Trs130 N-terminal" evidence="8">
    <location>
        <begin position="296"/>
        <end position="432"/>
    </location>
</feature>
<keyword evidence="3" id="KW-0333">Golgi apparatus</keyword>
<dbReference type="InterPro" id="IPR056913">
    <property type="entry name" value="TRAPPC10/Trs130_N"/>
</dbReference>
<dbReference type="PANTHER" id="PTHR13251">
    <property type="entry name" value="EPILEPSY HOLOPROSENCEPHALY CANDIDATE 1/TMEM1"/>
    <property type="match status" value="1"/>
</dbReference>
<feature type="compositionally biased region" description="Polar residues" evidence="4">
    <location>
        <begin position="376"/>
        <end position="387"/>
    </location>
</feature>
<gene>
    <name evidence="10" type="ORF">PTRG_03621</name>
</gene>
<feature type="signal peptide" evidence="5">
    <location>
        <begin position="1"/>
        <end position="17"/>
    </location>
</feature>
<dbReference type="PANTHER" id="PTHR13251:SF3">
    <property type="entry name" value="TRAFFICKING PROTEIN PARTICLE COMPLEX SUBUNIT 10"/>
    <property type="match status" value="1"/>
</dbReference>
<dbReference type="Pfam" id="PF23274">
    <property type="entry name" value="DUF7077"/>
    <property type="match status" value="1"/>
</dbReference>
<evidence type="ECO:0000256" key="2">
    <source>
        <dbReference type="ARBA" id="ARBA00022448"/>
    </source>
</evidence>
<dbReference type="InterPro" id="IPR022233">
    <property type="entry name" value="TRAPPC10/Trs130_C"/>
</dbReference>
<evidence type="ECO:0000256" key="1">
    <source>
        <dbReference type="ARBA" id="ARBA00004555"/>
    </source>
</evidence>
<evidence type="ECO:0000256" key="5">
    <source>
        <dbReference type="SAM" id="SignalP"/>
    </source>
</evidence>
<feature type="region of interest" description="Disordered" evidence="4">
    <location>
        <begin position="267"/>
        <end position="308"/>
    </location>
</feature>
<accession>B2W2H3</accession>
<evidence type="ECO:0000256" key="3">
    <source>
        <dbReference type="ARBA" id="ARBA00023034"/>
    </source>
</evidence>
<evidence type="ECO:0000256" key="4">
    <source>
        <dbReference type="SAM" id="MobiDB-lite"/>
    </source>
</evidence>
<feature type="region of interest" description="Disordered" evidence="4">
    <location>
        <begin position="1657"/>
        <end position="1676"/>
    </location>
</feature>
<dbReference type="FunCoup" id="B2W2H3">
    <property type="interactions" value="61"/>
</dbReference>
<dbReference type="eggNOG" id="KOG1931">
    <property type="taxonomic scope" value="Eukaryota"/>
</dbReference>
<feature type="region of interest" description="Disordered" evidence="4">
    <location>
        <begin position="338"/>
        <end position="357"/>
    </location>
</feature>
<feature type="region of interest" description="Disordered" evidence="4">
    <location>
        <begin position="837"/>
        <end position="858"/>
    </location>
</feature>
<feature type="region of interest" description="Disordered" evidence="4">
    <location>
        <begin position="702"/>
        <end position="754"/>
    </location>
</feature>
<proteinExistence type="predicted"/>
<protein>
    <submittedName>
        <fullName evidence="10">Uncharacterized protein</fullName>
    </submittedName>
</protein>
<sequence length="1676" mass="186154">MKLSLSALATLVTLGDAARLLLQIPNTPLVNPSTLPSTTHATLQSSGSPHDASLTRSNTFVFNNVSAGSYLATVHCRDYFFEPLRIDVSLEEAVEGSGDTREVIRAWQTFLGNEWDNKGESRGEGGNGLVIEARPVGAKYFYTERQGFSPLSFLKNPMILMAIVSMGLIFGMPKLMENMDPEMKEEFEEMQKNGVLGSGQTNTAQQLQNFDLASWMAVEYHDPSGVFSLIQEDLAARLPLRNLHWKAPTRPLRSIDSLHVDLVPSKGSAQAAGDTSSSLAPGHGTSISNTNVIFRPSDNRKERRHQIPGLRQTPYLKLYLLRCDDSDTYKSTARKQVREWVKEHTPPSQSSTSSTQENHDAYEWMILHVVVPETPAASQPRGSSSLATGEKEKTGPTSRWTRGTTTLLEKLRADFNVSSKTAPDRVAQIRVPKERVPPHMLPAPAPAASPAITESPQEQERAWADVISKFKVLILLSFDLRVSQYEEDIRKNDAQRSFPGWNFNTFFILKEGLARGFESVGLVEDALLGYDELSIGLDSVIRDQSSEQAQGSVLLSYSDDIYQTAAEIAQQQEGGTTNVSQPSIHDDTPINALKKDYRGLILANNISIFDFRLYIFARQMFLLLRLGNSISARSDLAATLQSRPNTGVIQRSTDDSGIGMKSAGQANDSEDLFSLAELCSRALNFITFAGRLLRDDLINGSSRDLAASSSGKSLSFRGRDKEQKSKSSDPKSLIHPARSTSLNNGRPVSELPYSQTAQGAQVVFENGTYHERQTVPQPSILPSTKNGLQELAGTRAQLLAIQRRLLEHVGKTMGWSIGWNAILASLNAKEELTEVDLEDDEERAAERGDPIPEPAIDASKPRLGISAGALVTATGSIAHFRQFYETLSDLIVKHYMAAGQSKSAESVLGDLAALRFELGDFAAAAMYFGRMASYFAESRWNTVETTMLKMHARCLKKLNRKDEYVRTVLDLLAKSAVSRMALKSASKQASSNEVSEIHRDWLNDDKVDTTDVFHEIIGYSQQLPYDVTVQMSKYFGDVSVEPYVRHYDDKDGFQLRLHFRHLLEDEIEIRAAKIRLVSAISNQTKDVWLEETGEIQLKKGVNRMWIGCNVNTIGPYMVDRIVLEAKRIVFVHEPFQKTEATTPLGIITSVSAHSLKAAKKARILCFPRTEAFQARIYLSHFIHIDKPRHVEVECSSGWNEITHAEVRLKSASAGLRLRTANASVVAGEVEVDDSKPTPGVVAIGAMPAHTTVTLKVPYDMETILQDLSIKVDIDYYTDKGQFQYTSSFVIPVELPLDVNVHDHFKNKSLVSKFNIKTANQVPLELLDVSLEGSEEFDVYAPRRPKESLHVFPKQPVAVTYKITKTETEAANKRQSRISTTGSLSLSVEYRCLNEDVLDRVRKLFADAVEDSPVHRLSRLLVETFTGTFETWLTDCLESLPLIIRDDTHIWLRKWHEKNKTILLTKTNPDPTLTTTIAPPSPHPPRRMVITVSIPQTHILHTASLILNSPRIASYTTIATVGQPLPATLRISHTRRWATPSLLVSAASIDTPTDPIDFYYTIDANPDVWLVAGPRRAQFSAKEDEVMEWDIVLIPLRAGNALMPNVEVRAKVKPKDESAKKGDEAEPLNCETDYWSYGDVVVVVPDVGTNGIIAASKSTRTTRPTWSTSQVDDKVNA</sequence>
<keyword evidence="2" id="KW-0813">Transport</keyword>
<feature type="domain" description="DUF7077" evidence="9">
    <location>
        <begin position="1170"/>
        <end position="1291"/>
    </location>
</feature>
<dbReference type="GO" id="GO:0005829">
    <property type="term" value="C:cytosol"/>
    <property type="evidence" value="ECO:0007669"/>
    <property type="project" value="GOC"/>
</dbReference>
<feature type="compositionally biased region" description="Polar residues" evidence="4">
    <location>
        <begin position="273"/>
        <end position="292"/>
    </location>
</feature>
<dbReference type="InParanoid" id="B2W2H3"/>
<dbReference type="InterPro" id="IPR045126">
    <property type="entry name" value="TRAPPC10/Trs130"/>
</dbReference>
<dbReference type="GO" id="GO:1990071">
    <property type="term" value="C:TRAPPII protein complex"/>
    <property type="evidence" value="ECO:0007669"/>
    <property type="project" value="InterPro"/>
</dbReference>